<reference evidence="2 3" key="1">
    <citation type="journal article" name="Sci. Rep.">
        <title>Genome-scale phylogenetic analyses confirm Olpidium as the closest living zoosporic fungus to the non-flagellated, terrestrial fungi.</title>
        <authorList>
            <person name="Chang Y."/>
            <person name="Rochon D."/>
            <person name="Sekimoto S."/>
            <person name="Wang Y."/>
            <person name="Chovatia M."/>
            <person name="Sandor L."/>
            <person name="Salamov A."/>
            <person name="Grigoriev I.V."/>
            <person name="Stajich J.E."/>
            <person name="Spatafora J.W."/>
        </authorList>
    </citation>
    <scope>NUCLEOTIDE SEQUENCE [LARGE SCALE GENOMIC DNA]</scope>
    <source>
        <strain evidence="2">S191</strain>
    </source>
</reference>
<feature type="region of interest" description="Disordered" evidence="1">
    <location>
        <begin position="79"/>
        <end position="173"/>
    </location>
</feature>
<organism evidence="2 3">
    <name type="scientific">Olpidium bornovanus</name>
    <dbReference type="NCBI Taxonomy" id="278681"/>
    <lineage>
        <taxon>Eukaryota</taxon>
        <taxon>Fungi</taxon>
        <taxon>Fungi incertae sedis</taxon>
        <taxon>Olpidiomycota</taxon>
        <taxon>Olpidiomycotina</taxon>
        <taxon>Olpidiomycetes</taxon>
        <taxon>Olpidiales</taxon>
        <taxon>Olpidiaceae</taxon>
        <taxon>Olpidium</taxon>
    </lineage>
</organism>
<evidence type="ECO:0000313" key="2">
    <source>
        <dbReference type="EMBL" id="KAG5463815.1"/>
    </source>
</evidence>
<accession>A0A8H8A2L2</accession>
<dbReference type="Proteomes" id="UP000673691">
    <property type="component" value="Unassembled WGS sequence"/>
</dbReference>
<comment type="caution">
    <text evidence="2">The sequence shown here is derived from an EMBL/GenBank/DDBJ whole genome shotgun (WGS) entry which is preliminary data.</text>
</comment>
<name>A0A8H8A2L2_9FUNG</name>
<keyword evidence="3" id="KW-1185">Reference proteome</keyword>
<evidence type="ECO:0000256" key="1">
    <source>
        <dbReference type="SAM" id="MobiDB-lite"/>
    </source>
</evidence>
<dbReference type="AlphaFoldDB" id="A0A8H8A2L2"/>
<sequence>MENLSSIWKVVCHDVSGSTLKIPSGSDVGSRAAPFSTRRLPQVDVPPLRLGAVAGDGRDRGAGHFRGRERGAEQAVPAAAFLRRRVPRRPERAGRPEGALPKAPDAENQVRPIHGHPRPPDVRHHGAVPQRRPGRFPERRARHAPGGAVLGHASQAKEHRGGESTAEGQLTPKQRCAISQLRHLFFPLQ</sequence>
<evidence type="ECO:0000313" key="3">
    <source>
        <dbReference type="Proteomes" id="UP000673691"/>
    </source>
</evidence>
<protein>
    <submittedName>
        <fullName evidence="2">Uncharacterized protein</fullName>
    </submittedName>
</protein>
<dbReference type="EMBL" id="JAEFCI010000020">
    <property type="protein sequence ID" value="KAG5463815.1"/>
    <property type="molecule type" value="Genomic_DNA"/>
</dbReference>
<gene>
    <name evidence="2" type="ORF">BJ554DRAFT_3753</name>
</gene>
<proteinExistence type="predicted"/>